<gene>
    <name evidence="2" type="ORF">TRIUR3_29107</name>
</gene>
<organism evidence="2">
    <name type="scientific">Triticum urartu</name>
    <name type="common">Red wild einkorn</name>
    <name type="synonym">Crithodium urartu</name>
    <dbReference type="NCBI Taxonomy" id="4572"/>
    <lineage>
        <taxon>Eukaryota</taxon>
        <taxon>Viridiplantae</taxon>
        <taxon>Streptophyta</taxon>
        <taxon>Embryophyta</taxon>
        <taxon>Tracheophyta</taxon>
        <taxon>Spermatophyta</taxon>
        <taxon>Magnoliopsida</taxon>
        <taxon>Liliopsida</taxon>
        <taxon>Poales</taxon>
        <taxon>Poaceae</taxon>
        <taxon>BOP clade</taxon>
        <taxon>Pooideae</taxon>
        <taxon>Triticodae</taxon>
        <taxon>Triticeae</taxon>
        <taxon>Triticinae</taxon>
        <taxon>Triticum</taxon>
    </lineage>
</organism>
<protein>
    <submittedName>
        <fullName evidence="2">Uncharacterized protein</fullName>
    </submittedName>
</protein>
<evidence type="ECO:0000256" key="1">
    <source>
        <dbReference type="SAM" id="MobiDB-lite"/>
    </source>
</evidence>
<feature type="compositionally biased region" description="Basic and acidic residues" evidence="1">
    <location>
        <begin position="110"/>
        <end position="132"/>
    </location>
</feature>
<evidence type="ECO:0000313" key="2">
    <source>
        <dbReference type="EMBL" id="EMS53851.1"/>
    </source>
</evidence>
<feature type="region of interest" description="Disordered" evidence="1">
    <location>
        <begin position="1"/>
        <end position="31"/>
    </location>
</feature>
<sequence length="166" mass="17744">MVGCSRIPGVPRDGDKEMSDNTDTVQTKGASHPTCIHSFTSVISVLYLRGGLDASVHRVLAVSCNWRPFDLEGEETTCPQRPVGMVLQQQEVDGGAAARRRAWQPGLAGRSDDGVTGWRRDEAVGETERRNEVAGGGSGREQAPAAGTSWVAMTRPLAEQGDDPGR</sequence>
<name>M7Z2Y6_TRIUA</name>
<reference evidence="2" key="1">
    <citation type="journal article" date="2013" name="Nature">
        <title>Draft genome of the wheat A-genome progenitor Triticum urartu.</title>
        <authorList>
            <person name="Ling H.Q."/>
            <person name="Zhao S."/>
            <person name="Liu D."/>
            <person name="Wang J."/>
            <person name="Sun H."/>
            <person name="Zhang C."/>
            <person name="Fan H."/>
            <person name="Li D."/>
            <person name="Dong L."/>
            <person name="Tao Y."/>
            <person name="Gao C."/>
            <person name="Wu H."/>
            <person name="Li Y."/>
            <person name="Cui Y."/>
            <person name="Guo X."/>
            <person name="Zheng S."/>
            <person name="Wang B."/>
            <person name="Yu K."/>
            <person name="Liang Q."/>
            <person name="Yang W."/>
            <person name="Lou X."/>
            <person name="Chen J."/>
            <person name="Feng M."/>
            <person name="Jian J."/>
            <person name="Zhang X."/>
            <person name="Luo G."/>
            <person name="Jiang Y."/>
            <person name="Liu J."/>
            <person name="Wang Z."/>
            <person name="Sha Y."/>
            <person name="Zhang B."/>
            <person name="Wu H."/>
            <person name="Tang D."/>
            <person name="Shen Q."/>
            <person name="Xue P."/>
            <person name="Zou S."/>
            <person name="Wang X."/>
            <person name="Liu X."/>
            <person name="Wang F."/>
            <person name="Yang Y."/>
            <person name="An X."/>
            <person name="Dong Z."/>
            <person name="Zhang K."/>
            <person name="Zhang X."/>
            <person name="Luo M.C."/>
            <person name="Dvorak J."/>
            <person name="Tong Y."/>
            <person name="Wang J."/>
            <person name="Yang H."/>
            <person name="Li Z."/>
            <person name="Wang D."/>
            <person name="Zhang A."/>
            <person name="Wang J."/>
        </authorList>
    </citation>
    <scope>NUCLEOTIDE SEQUENCE</scope>
</reference>
<accession>M7Z2Y6</accession>
<dbReference type="AlphaFoldDB" id="M7Z2Y6"/>
<feature type="region of interest" description="Disordered" evidence="1">
    <location>
        <begin position="106"/>
        <end position="166"/>
    </location>
</feature>
<dbReference type="EMBL" id="KD189199">
    <property type="protein sequence ID" value="EMS53851.1"/>
    <property type="molecule type" value="Genomic_DNA"/>
</dbReference>
<proteinExistence type="predicted"/>